<dbReference type="Gene3D" id="3.40.50.1980">
    <property type="entry name" value="Nitrogenase molybdenum iron protein domain"/>
    <property type="match status" value="2"/>
</dbReference>
<feature type="domain" description="HTH araC/xylS-type" evidence="8">
    <location>
        <begin position="168"/>
        <end position="266"/>
    </location>
</feature>
<keyword evidence="4" id="KW-0732">Signal</keyword>
<proteinExistence type="inferred from homology"/>
<feature type="domain" description="Fe/B12 periplasmic-binding" evidence="9">
    <location>
        <begin position="269"/>
        <end position="531"/>
    </location>
</feature>
<accession>A0ABV9FLC9</accession>
<comment type="similarity">
    <text evidence="2">Belongs to the bacterial solute-binding protein 8 family.</text>
</comment>
<comment type="caution">
    <text evidence="10">The sequence shown here is derived from an EMBL/GenBank/DDBJ whole genome shotgun (WGS) entry which is preliminary data.</text>
</comment>
<evidence type="ECO:0000313" key="10">
    <source>
        <dbReference type="EMBL" id="MFC4601868.1"/>
    </source>
</evidence>
<dbReference type="SMART" id="SM00342">
    <property type="entry name" value="HTH_ARAC"/>
    <property type="match status" value="1"/>
</dbReference>
<keyword evidence="6" id="KW-0238">DNA-binding</keyword>
<sequence length="531" mass="60880">MDISLFCYHLTGFDFLTNWRELRSPVSSNRFTLIFISAGNGLIRIGNDSAAFGPMKLYWCKPGEEVVMHSITMEPVCVYRISFDFVPLSTARTGRDSEDDYRLINLWGTRELGLDAPSKAYRLVRDIASAFRKDVSNGFFKVQSLFYELLYMIADKNFAGSEQSARMEDVVSYVREHYADQLTRDKVAAMVGVHPDHFSRLFRKVTGRSFVDFVAEIRMSRASEQLLTSGDGLFEIARRVGYKDEFYFSRKFKQVVGTAPTVYRKKPKKAFTLGSNFTAGLLAVGHVPYIGSLTPWLKWRYRNVLQQGGFKPIYWDDCNIGALKDEPRPDVIVCHDKQYDPEQLERLREIAPTLSIPFGRMNWREQFIIVAELVNEVGKARAWLDRCDAAIDAARERIARKFDLIETLLILEVWSDELMVYGDTYGRAGHIMYRSIGFSPPAIVREQVLDGAGYKYIVKEQLVEYDADLVFLIVHDDQTSRRTASLLKRSPQWLALTAVKHGRVYEFDGGRFYGYDPASTEAQLQQIVSRL</sequence>
<dbReference type="SUPFAM" id="SSF46689">
    <property type="entry name" value="Homeodomain-like"/>
    <property type="match status" value="2"/>
</dbReference>
<evidence type="ECO:0000256" key="6">
    <source>
        <dbReference type="ARBA" id="ARBA00023125"/>
    </source>
</evidence>
<keyword evidence="3" id="KW-0813">Transport</keyword>
<dbReference type="RefSeq" id="WP_378102534.1">
    <property type="nucleotide sequence ID" value="NZ_JBHSEP010000032.1"/>
</dbReference>
<dbReference type="InterPro" id="IPR009057">
    <property type="entry name" value="Homeodomain-like_sf"/>
</dbReference>
<dbReference type="PROSITE" id="PS00041">
    <property type="entry name" value="HTH_ARAC_FAMILY_1"/>
    <property type="match status" value="1"/>
</dbReference>
<evidence type="ECO:0000256" key="7">
    <source>
        <dbReference type="ARBA" id="ARBA00023163"/>
    </source>
</evidence>
<protein>
    <submittedName>
        <fullName evidence="10">Helix-turn-helix domain-containing protein</fullName>
    </submittedName>
</protein>
<keyword evidence="7" id="KW-0804">Transcription</keyword>
<evidence type="ECO:0000313" key="11">
    <source>
        <dbReference type="Proteomes" id="UP001596028"/>
    </source>
</evidence>
<dbReference type="Gene3D" id="1.10.10.60">
    <property type="entry name" value="Homeodomain-like"/>
    <property type="match status" value="2"/>
</dbReference>
<dbReference type="InterPro" id="IPR018062">
    <property type="entry name" value="HTH_AraC-typ_CS"/>
</dbReference>
<dbReference type="SUPFAM" id="SSF53807">
    <property type="entry name" value="Helical backbone' metal receptor"/>
    <property type="match status" value="1"/>
</dbReference>
<evidence type="ECO:0000259" key="8">
    <source>
        <dbReference type="PROSITE" id="PS01124"/>
    </source>
</evidence>
<gene>
    <name evidence="10" type="ORF">ACFO3S_26765</name>
</gene>
<name>A0ABV9FLC9_9BACL</name>
<dbReference type="Pfam" id="PF12833">
    <property type="entry name" value="HTH_18"/>
    <property type="match status" value="1"/>
</dbReference>
<organism evidence="10 11">
    <name type="scientific">Cohnella hongkongensis</name>
    <dbReference type="NCBI Taxonomy" id="178337"/>
    <lineage>
        <taxon>Bacteria</taxon>
        <taxon>Bacillati</taxon>
        <taxon>Bacillota</taxon>
        <taxon>Bacilli</taxon>
        <taxon>Bacillales</taxon>
        <taxon>Paenibacillaceae</taxon>
        <taxon>Cohnella</taxon>
    </lineage>
</organism>
<reference evidence="11" key="1">
    <citation type="journal article" date="2019" name="Int. J. Syst. Evol. Microbiol.">
        <title>The Global Catalogue of Microorganisms (GCM) 10K type strain sequencing project: providing services to taxonomists for standard genome sequencing and annotation.</title>
        <authorList>
            <consortium name="The Broad Institute Genomics Platform"/>
            <consortium name="The Broad Institute Genome Sequencing Center for Infectious Disease"/>
            <person name="Wu L."/>
            <person name="Ma J."/>
        </authorList>
    </citation>
    <scope>NUCLEOTIDE SEQUENCE [LARGE SCALE GENOMIC DNA]</scope>
    <source>
        <strain evidence="11">CCUG 49571</strain>
    </source>
</reference>
<evidence type="ECO:0000256" key="1">
    <source>
        <dbReference type="ARBA" id="ARBA00004196"/>
    </source>
</evidence>
<dbReference type="InterPro" id="IPR051313">
    <property type="entry name" value="Bact_iron-sidero_bind"/>
</dbReference>
<dbReference type="PROSITE" id="PS50983">
    <property type="entry name" value="FE_B12_PBP"/>
    <property type="match status" value="1"/>
</dbReference>
<keyword evidence="11" id="KW-1185">Reference proteome</keyword>
<evidence type="ECO:0000256" key="4">
    <source>
        <dbReference type="ARBA" id="ARBA00022729"/>
    </source>
</evidence>
<dbReference type="PANTHER" id="PTHR30532">
    <property type="entry name" value="IRON III DICITRATE-BINDING PERIPLASMIC PROTEIN"/>
    <property type="match status" value="1"/>
</dbReference>
<dbReference type="InterPro" id="IPR002491">
    <property type="entry name" value="ABC_transptr_periplasmic_BD"/>
</dbReference>
<evidence type="ECO:0000256" key="3">
    <source>
        <dbReference type="ARBA" id="ARBA00022448"/>
    </source>
</evidence>
<dbReference type="Proteomes" id="UP001596028">
    <property type="component" value="Unassembled WGS sequence"/>
</dbReference>
<dbReference type="PROSITE" id="PS01124">
    <property type="entry name" value="HTH_ARAC_FAMILY_2"/>
    <property type="match status" value="1"/>
</dbReference>
<keyword evidence="5" id="KW-0805">Transcription regulation</keyword>
<dbReference type="PANTHER" id="PTHR30532:SF26">
    <property type="entry name" value="IRON(3+)-HYDROXAMATE-BINDING PROTEIN FHUD"/>
    <property type="match status" value="1"/>
</dbReference>
<comment type="subcellular location">
    <subcellularLocation>
        <location evidence="1">Cell envelope</location>
    </subcellularLocation>
</comment>
<evidence type="ECO:0000256" key="5">
    <source>
        <dbReference type="ARBA" id="ARBA00023015"/>
    </source>
</evidence>
<dbReference type="EMBL" id="JBHSEP010000032">
    <property type="protein sequence ID" value="MFC4601868.1"/>
    <property type="molecule type" value="Genomic_DNA"/>
</dbReference>
<dbReference type="Pfam" id="PF01497">
    <property type="entry name" value="Peripla_BP_2"/>
    <property type="match status" value="1"/>
</dbReference>
<evidence type="ECO:0000256" key="2">
    <source>
        <dbReference type="ARBA" id="ARBA00008814"/>
    </source>
</evidence>
<dbReference type="InterPro" id="IPR018060">
    <property type="entry name" value="HTH_AraC"/>
</dbReference>
<evidence type="ECO:0000259" key="9">
    <source>
        <dbReference type="PROSITE" id="PS50983"/>
    </source>
</evidence>